<keyword evidence="12" id="KW-1185">Reference proteome</keyword>
<keyword evidence="8" id="KW-0325">Glycoprotein</keyword>
<keyword evidence="7" id="KW-0675">Receptor</keyword>
<reference evidence="11 12" key="1">
    <citation type="submission" date="2017-12" db="EMBL/GenBank/DDBJ databases">
        <title>Hemimetabolous genomes reveal molecular basis of termite eusociality.</title>
        <authorList>
            <person name="Harrison M.C."/>
            <person name="Jongepier E."/>
            <person name="Robertson H.M."/>
            <person name="Arning N."/>
            <person name="Bitard-Feildel T."/>
            <person name="Chao H."/>
            <person name="Childers C.P."/>
            <person name="Dinh H."/>
            <person name="Doddapaneni H."/>
            <person name="Dugan S."/>
            <person name="Gowin J."/>
            <person name="Greiner C."/>
            <person name="Han Y."/>
            <person name="Hu H."/>
            <person name="Hughes D.S.T."/>
            <person name="Huylmans A.-K."/>
            <person name="Kemena C."/>
            <person name="Kremer L.P.M."/>
            <person name="Lee S.L."/>
            <person name="Lopez-Ezquerra A."/>
            <person name="Mallet L."/>
            <person name="Monroy-Kuhn J.M."/>
            <person name="Moser A."/>
            <person name="Murali S.C."/>
            <person name="Muzny D.M."/>
            <person name="Otani S."/>
            <person name="Piulachs M.-D."/>
            <person name="Poelchau M."/>
            <person name="Qu J."/>
            <person name="Schaub F."/>
            <person name="Wada-Katsumata A."/>
            <person name="Worley K.C."/>
            <person name="Xie Q."/>
            <person name="Ylla G."/>
            <person name="Poulsen M."/>
            <person name="Gibbs R.A."/>
            <person name="Schal C."/>
            <person name="Richards S."/>
            <person name="Belles X."/>
            <person name="Korb J."/>
            <person name="Bornberg-Bauer E."/>
        </authorList>
    </citation>
    <scope>NUCLEOTIDE SEQUENCE [LARGE SCALE GENOMIC DNA]</scope>
    <source>
        <tissue evidence="11">Whole body</tissue>
    </source>
</reference>
<feature type="transmembrane region" description="Helical" evidence="9">
    <location>
        <begin position="534"/>
        <end position="556"/>
    </location>
</feature>
<comment type="caution">
    <text evidence="11">The sequence shown here is derived from an EMBL/GenBank/DDBJ whole genome shotgun (WGS) entry which is preliminary data.</text>
</comment>
<name>A0A2J7R371_9NEOP</name>
<keyword evidence="3" id="KW-1003">Cell membrane</keyword>
<comment type="subcellular location">
    <subcellularLocation>
        <location evidence="1">Cell membrane</location>
        <topology evidence="1">Multi-pass membrane protein</topology>
    </subcellularLocation>
</comment>
<evidence type="ECO:0000256" key="6">
    <source>
        <dbReference type="ARBA" id="ARBA00023136"/>
    </source>
</evidence>
<gene>
    <name evidence="11" type="ORF">B7P43_G04826</name>
</gene>
<feature type="domain" description="Ionotropic glutamate receptor C-terminal" evidence="10">
    <location>
        <begin position="293"/>
        <end position="548"/>
    </location>
</feature>
<dbReference type="STRING" id="105785.A0A2J7R371"/>
<dbReference type="InterPro" id="IPR001320">
    <property type="entry name" value="Iontro_rcpt_C"/>
</dbReference>
<dbReference type="Gene3D" id="3.40.190.10">
    <property type="entry name" value="Periplasmic binding protein-like II"/>
    <property type="match status" value="1"/>
</dbReference>
<feature type="transmembrane region" description="Helical" evidence="9">
    <location>
        <begin position="295"/>
        <end position="313"/>
    </location>
</feature>
<dbReference type="OrthoDB" id="6506757at2759"/>
<protein>
    <recommendedName>
        <fullName evidence="10">Ionotropic glutamate receptor C-terminal domain-containing protein</fullName>
    </recommendedName>
</protein>
<keyword evidence="6 9" id="KW-0472">Membrane</keyword>
<organism evidence="11 12">
    <name type="scientific">Cryptotermes secundus</name>
    <dbReference type="NCBI Taxonomy" id="105785"/>
    <lineage>
        <taxon>Eukaryota</taxon>
        <taxon>Metazoa</taxon>
        <taxon>Ecdysozoa</taxon>
        <taxon>Arthropoda</taxon>
        <taxon>Hexapoda</taxon>
        <taxon>Insecta</taxon>
        <taxon>Pterygota</taxon>
        <taxon>Neoptera</taxon>
        <taxon>Polyneoptera</taxon>
        <taxon>Dictyoptera</taxon>
        <taxon>Blattodea</taxon>
        <taxon>Blattoidea</taxon>
        <taxon>Termitoidae</taxon>
        <taxon>Kalotermitidae</taxon>
        <taxon>Cryptotermitinae</taxon>
        <taxon>Cryptotermes</taxon>
    </lineage>
</organism>
<evidence type="ECO:0000256" key="8">
    <source>
        <dbReference type="ARBA" id="ARBA00023180"/>
    </source>
</evidence>
<dbReference type="SUPFAM" id="SSF53850">
    <property type="entry name" value="Periplasmic binding protein-like II"/>
    <property type="match status" value="1"/>
</dbReference>
<dbReference type="InParanoid" id="A0A2J7R371"/>
<dbReference type="Pfam" id="PF00060">
    <property type="entry name" value="Lig_chan"/>
    <property type="match status" value="1"/>
</dbReference>
<evidence type="ECO:0000256" key="2">
    <source>
        <dbReference type="ARBA" id="ARBA00008685"/>
    </source>
</evidence>
<dbReference type="FunCoup" id="A0A2J7R371">
    <property type="interactions" value="76"/>
</dbReference>
<dbReference type="GO" id="GO:0050906">
    <property type="term" value="P:detection of stimulus involved in sensory perception"/>
    <property type="evidence" value="ECO:0007669"/>
    <property type="project" value="UniProtKB-ARBA"/>
</dbReference>
<dbReference type="AlphaFoldDB" id="A0A2J7R371"/>
<evidence type="ECO:0000313" key="11">
    <source>
        <dbReference type="EMBL" id="PNF35288.1"/>
    </source>
</evidence>
<evidence type="ECO:0000256" key="5">
    <source>
        <dbReference type="ARBA" id="ARBA00022989"/>
    </source>
</evidence>
<dbReference type="GO" id="GO:0005886">
    <property type="term" value="C:plasma membrane"/>
    <property type="evidence" value="ECO:0007669"/>
    <property type="project" value="UniProtKB-SubCell"/>
</dbReference>
<dbReference type="Proteomes" id="UP000235965">
    <property type="component" value="Unassembled WGS sequence"/>
</dbReference>
<keyword evidence="4 9" id="KW-0812">Transmembrane</keyword>
<feature type="transmembrane region" description="Helical" evidence="9">
    <location>
        <begin position="353"/>
        <end position="372"/>
    </location>
</feature>
<sequence length="569" mass="66098">MNAIGRWPITVHRPTGNVMGYNSYAWTNTDDKHYSYILILSCRNGYWKAAFDFVRETIMQLKNFPAWNSRARFLVVVRRCVSNDIRKGLKIIVEYLWRFKAFNVIFLYPSTHTTVEIYTWFPRYLPSTRCGLLLDVVHLDTWVREYDTGFFLRNITLYTDRIPRDLHGCILRASAIKFRPYIIWHGNETIRGGLDVQVLRIISEKLNASLLFRVPSGNERKGQHLPNGTWTGLKAELIYDKADIVIGCFLLNYYDYIEFDNTNIYHTDGFTWVVARATPYPRWLSMGRVFTPSSWLLLLMAVFLMGFIMKYLAKSKYFYSYNKWDTMKCILTTWATFLGAGVPEMPRTDTLRILLLSWMVYSLATNTVFQAFFTSYEVDPGLHHQLDTVEELLQASIIYAISPALKCFFTDDMLKRLTPLILCEPISCLEKVATVYNTALFMGRVPLGYHREGFLKKKNRHEVHPFREDSFQLHAVMMMQKGSPLLKLVNEIITRIVEAGLSDYWLRAIIEETRMKAGILELESLKDSYIELNVSHLQGAFIFLFIGIGLSVMAFLSELSFGKLSLKCR</sequence>
<dbReference type="EMBL" id="NEVH01007822">
    <property type="protein sequence ID" value="PNF35288.1"/>
    <property type="molecule type" value="Genomic_DNA"/>
</dbReference>
<evidence type="ECO:0000313" key="12">
    <source>
        <dbReference type="Proteomes" id="UP000235965"/>
    </source>
</evidence>
<proteinExistence type="inferred from homology"/>
<dbReference type="GO" id="GO:0015276">
    <property type="term" value="F:ligand-gated monoatomic ion channel activity"/>
    <property type="evidence" value="ECO:0007669"/>
    <property type="project" value="InterPro"/>
</dbReference>
<dbReference type="InterPro" id="IPR052192">
    <property type="entry name" value="Insect_Ionotropic_Sensory_Rcpt"/>
</dbReference>
<evidence type="ECO:0000259" key="10">
    <source>
        <dbReference type="Pfam" id="PF00060"/>
    </source>
</evidence>
<evidence type="ECO:0000256" key="3">
    <source>
        <dbReference type="ARBA" id="ARBA00022475"/>
    </source>
</evidence>
<dbReference type="PANTHER" id="PTHR42643">
    <property type="entry name" value="IONOTROPIC RECEPTOR 20A-RELATED"/>
    <property type="match status" value="1"/>
</dbReference>
<accession>A0A2J7R371</accession>
<keyword evidence="5 9" id="KW-1133">Transmembrane helix</keyword>
<evidence type="ECO:0000256" key="4">
    <source>
        <dbReference type="ARBA" id="ARBA00022692"/>
    </source>
</evidence>
<evidence type="ECO:0000256" key="9">
    <source>
        <dbReference type="SAM" id="Phobius"/>
    </source>
</evidence>
<evidence type="ECO:0000256" key="7">
    <source>
        <dbReference type="ARBA" id="ARBA00023170"/>
    </source>
</evidence>
<dbReference type="Gene3D" id="1.10.287.70">
    <property type="match status" value="1"/>
</dbReference>
<dbReference type="PANTHER" id="PTHR42643:SF24">
    <property type="entry name" value="IONOTROPIC RECEPTOR 60A"/>
    <property type="match status" value="1"/>
</dbReference>
<evidence type="ECO:0000256" key="1">
    <source>
        <dbReference type="ARBA" id="ARBA00004651"/>
    </source>
</evidence>
<comment type="similarity">
    <text evidence="2">Belongs to the glutamate-gated ion channel (TC 1.A.10.1) family.</text>
</comment>